<gene>
    <name evidence="2" type="ORF">SAMN05444584_1769</name>
</gene>
<sequence length="469" mass="54612">MDNKKNSDHENSLALQLIEAQALLQKHAEARQGKGICVILAGTSFSGISFAAQKLRQTINPKGLMIHANPVQPSQVNALFWQPYVAAIPQQGQISILLSHWYQDILVAAINDTQVTTSKIKQHLANIDAFEQDLKQNDVEVIKFWFDLPYDKLKQLDTEANTGWREIQQQYGLNWLKKPEYDQLQQIRQLFTQDWIIIDEGKEKKRSKSFLTQMLHHLHQINQAQHNPSASHWESQPIAPQLHVHYTDFTYNEDEYDVLFERLNRHVVDLVRKDARKIILVFEGMDASGKGGIIERIVQYSDPIEYEIQSIAAPDATALAHPYLWRFWSKVNHKKLTIFDRSWYGRVLVERVEGFASPVAWQRAYAEINRFENNLVDANHIVIKFWLSISQHEQRKRFEARAFTPEKQFKITEEDWRNRAKWADYLVAASDMLAYTNTLTAPWHVIATDHKKEARIQVLKQIIQQIESS</sequence>
<feature type="domain" description="Polyphosphate kinase-2-related" evidence="1">
    <location>
        <begin position="14"/>
        <end position="150"/>
    </location>
</feature>
<dbReference type="SUPFAM" id="SSF52540">
    <property type="entry name" value="P-loop containing nucleoside triphosphate hydrolases"/>
    <property type="match status" value="1"/>
</dbReference>
<keyword evidence="3" id="KW-1185">Reference proteome</keyword>
<dbReference type="PANTHER" id="PTHR34383">
    <property type="entry name" value="POLYPHOSPHATE:AMP PHOSPHOTRANSFERASE-RELATED"/>
    <property type="match status" value="1"/>
</dbReference>
<dbReference type="AlphaFoldDB" id="A0A217EH44"/>
<organism evidence="2 3">
    <name type="scientific">Acinetobacter apis</name>
    <dbReference type="NCBI Taxonomy" id="1229165"/>
    <lineage>
        <taxon>Bacteria</taxon>
        <taxon>Pseudomonadati</taxon>
        <taxon>Pseudomonadota</taxon>
        <taxon>Gammaproteobacteria</taxon>
        <taxon>Moraxellales</taxon>
        <taxon>Moraxellaceae</taxon>
        <taxon>Acinetobacter</taxon>
    </lineage>
</organism>
<proteinExistence type="predicted"/>
<evidence type="ECO:0000313" key="2">
    <source>
        <dbReference type="EMBL" id="SNQ29798.1"/>
    </source>
</evidence>
<dbReference type="Proteomes" id="UP000243463">
    <property type="component" value="Unassembled WGS sequence"/>
</dbReference>
<feature type="domain" description="Polyphosphate kinase-2-related" evidence="1">
    <location>
        <begin position="268"/>
        <end position="468"/>
    </location>
</feature>
<dbReference type="InterPro" id="IPR027417">
    <property type="entry name" value="P-loop_NTPase"/>
</dbReference>
<dbReference type="PANTHER" id="PTHR34383:SF3">
    <property type="entry name" value="POLYPHOSPHATE:AMP PHOSPHOTRANSFERASE"/>
    <property type="match status" value="1"/>
</dbReference>
<keyword evidence="2" id="KW-0418">Kinase</keyword>
<dbReference type="RefSeq" id="WP_088823840.1">
    <property type="nucleotide sequence ID" value="NZ_FZLN01000003.1"/>
</dbReference>
<keyword evidence="2" id="KW-0808">Transferase</keyword>
<evidence type="ECO:0000259" key="1">
    <source>
        <dbReference type="Pfam" id="PF03976"/>
    </source>
</evidence>
<accession>A0A217EH44</accession>
<dbReference type="InterPro" id="IPR022488">
    <property type="entry name" value="PPK2-related"/>
</dbReference>
<protein>
    <submittedName>
        <fullName evidence="2">Polyphosphate kinase 2, PPK2 family</fullName>
    </submittedName>
</protein>
<dbReference type="GO" id="GO:0016301">
    <property type="term" value="F:kinase activity"/>
    <property type="evidence" value="ECO:0007669"/>
    <property type="project" value="UniProtKB-KW"/>
</dbReference>
<dbReference type="Pfam" id="PF03976">
    <property type="entry name" value="PPK2"/>
    <property type="match status" value="2"/>
</dbReference>
<dbReference type="Gene3D" id="3.40.50.300">
    <property type="entry name" value="P-loop containing nucleotide triphosphate hydrolases"/>
    <property type="match status" value="2"/>
</dbReference>
<dbReference type="EMBL" id="FZLN01000003">
    <property type="protein sequence ID" value="SNQ29798.1"/>
    <property type="molecule type" value="Genomic_DNA"/>
</dbReference>
<reference evidence="3" key="1">
    <citation type="submission" date="2017-06" db="EMBL/GenBank/DDBJ databases">
        <authorList>
            <person name="Varghese N."/>
            <person name="Submissions S."/>
        </authorList>
    </citation>
    <scope>NUCLEOTIDE SEQUENCE [LARGE SCALE GENOMIC DNA]</scope>
    <source>
        <strain evidence="3">ANC 5114</strain>
    </source>
</reference>
<dbReference type="OrthoDB" id="9775224at2"/>
<evidence type="ECO:0000313" key="3">
    <source>
        <dbReference type="Proteomes" id="UP000243463"/>
    </source>
</evidence>
<name>A0A217EH44_9GAMM</name>